<reference evidence="4" key="1">
    <citation type="submission" date="2012-12" db="EMBL/GenBank/DDBJ databases">
        <authorList>
            <person name="Hellsten U."/>
            <person name="Grimwood J."/>
            <person name="Chapman J.A."/>
            <person name="Shapiro H."/>
            <person name="Aerts A."/>
            <person name="Otillar R.P."/>
            <person name="Terry A.Y."/>
            <person name="Boore J.L."/>
            <person name="Simakov O."/>
            <person name="Marletaz F."/>
            <person name="Cho S.-J."/>
            <person name="Edsinger-Gonzales E."/>
            <person name="Havlak P."/>
            <person name="Kuo D.-H."/>
            <person name="Larsson T."/>
            <person name="Lv J."/>
            <person name="Arendt D."/>
            <person name="Savage R."/>
            <person name="Osoegawa K."/>
            <person name="de Jong P."/>
            <person name="Lindberg D.R."/>
            <person name="Seaver E.C."/>
            <person name="Weisblat D.A."/>
            <person name="Putnam N.H."/>
            <person name="Grigoriev I.V."/>
            <person name="Rokhsar D.S."/>
        </authorList>
    </citation>
    <scope>NUCLEOTIDE SEQUENCE</scope>
    <source>
        <strain evidence="4">I ESC-2004</strain>
    </source>
</reference>
<keyword evidence="4" id="KW-1185">Reference proteome</keyword>
<proteinExistence type="predicted"/>
<protein>
    <submittedName>
        <fullName evidence="2 3">Uncharacterized protein</fullName>
    </submittedName>
</protein>
<evidence type="ECO:0000256" key="1">
    <source>
        <dbReference type="SAM" id="MobiDB-lite"/>
    </source>
</evidence>
<sequence>MAPNAENSGLAHYIPGPSVTETVEKEQKQEHIDEQRRRSAEAEIRWRLAITKALSVQAERKGRLPVSNLLTTTPSSLRRARASAAISVNKRATVARRTTEYEIEVYSGLSRYEDLLNHKESYWKLSRSSHVAAPPAFGGHHETAKEDRLKRVVALKRAVVSGVGTRGGGSVCNDASHKSHVLLKGMGN</sequence>
<feature type="region of interest" description="Disordered" evidence="1">
    <location>
        <begin position="1"/>
        <end position="38"/>
    </location>
</feature>
<accession>R7U6W2</accession>
<reference evidence="2 4" key="2">
    <citation type="journal article" date="2013" name="Nature">
        <title>Insights into bilaterian evolution from three spiralian genomes.</title>
        <authorList>
            <person name="Simakov O."/>
            <person name="Marletaz F."/>
            <person name="Cho S.J."/>
            <person name="Edsinger-Gonzales E."/>
            <person name="Havlak P."/>
            <person name="Hellsten U."/>
            <person name="Kuo D.H."/>
            <person name="Larsson T."/>
            <person name="Lv J."/>
            <person name="Arendt D."/>
            <person name="Savage R."/>
            <person name="Osoegawa K."/>
            <person name="de Jong P."/>
            <person name="Grimwood J."/>
            <person name="Chapman J.A."/>
            <person name="Shapiro H."/>
            <person name="Aerts A."/>
            <person name="Otillar R.P."/>
            <person name="Terry A.Y."/>
            <person name="Boore J.L."/>
            <person name="Grigoriev I.V."/>
            <person name="Lindberg D.R."/>
            <person name="Seaver E.C."/>
            <person name="Weisblat D.A."/>
            <person name="Putnam N.H."/>
            <person name="Rokhsar D.S."/>
        </authorList>
    </citation>
    <scope>NUCLEOTIDE SEQUENCE</scope>
    <source>
        <strain evidence="2 4">I ESC-2004</strain>
    </source>
</reference>
<dbReference type="AlphaFoldDB" id="R7U6W2"/>
<dbReference type="EMBL" id="AMQN01010288">
    <property type="status" value="NOT_ANNOTATED_CDS"/>
    <property type="molecule type" value="Genomic_DNA"/>
</dbReference>
<reference evidence="3" key="3">
    <citation type="submission" date="2015-06" db="UniProtKB">
        <authorList>
            <consortium name="EnsemblMetazoa"/>
        </authorList>
    </citation>
    <scope>IDENTIFICATION</scope>
</reference>
<evidence type="ECO:0000313" key="4">
    <source>
        <dbReference type="Proteomes" id="UP000014760"/>
    </source>
</evidence>
<feature type="compositionally biased region" description="Basic and acidic residues" evidence="1">
    <location>
        <begin position="22"/>
        <end position="38"/>
    </location>
</feature>
<name>R7U6W2_CAPTE</name>
<dbReference type="Proteomes" id="UP000014760">
    <property type="component" value="Unassembled WGS sequence"/>
</dbReference>
<evidence type="ECO:0000313" key="2">
    <source>
        <dbReference type="EMBL" id="ELT98855.1"/>
    </source>
</evidence>
<organism evidence="2">
    <name type="scientific">Capitella teleta</name>
    <name type="common">Polychaete worm</name>
    <dbReference type="NCBI Taxonomy" id="283909"/>
    <lineage>
        <taxon>Eukaryota</taxon>
        <taxon>Metazoa</taxon>
        <taxon>Spiralia</taxon>
        <taxon>Lophotrochozoa</taxon>
        <taxon>Annelida</taxon>
        <taxon>Polychaeta</taxon>
        <taxon>Sedentaria</taxon>
        <taxon>Scolecida</taxon>
        <taxon>Capitellidae</taxon>
        <taxon>Capitella</taxon>
    </lineage>
</organism>
<dbReference type="HOGENOM" id="CLU_124069_0_0_1"/>
<evidence type="ECO:0000313" key="3">
    <source>
        <dbReference type="EnsemblMetazoa" id="CapteP195887"/>
    </source>
</evidence>
<dbReference type="EMBL" id="KB307500">
    <property type="protein sequence ID" value="ELT98855.1"/>
    <property type="molecule type" value="Genomic_DNA"/>
</dbReference>
<dbReference type="EnsemblMetazoa" id="CapteT195887">
    <property type="protein sequence ID" value="CapteP195887"/>
    <property type="gene ID" value="CapteG195887"/>
</dbReference>
<gene>
    <name evidence="2" type="ORF">CAPTEDRAFT_195887</name>
</gene>